<dbReference type="PANTHER" id="PTHR12526">
    <property type="entry name" value="GLYCOSYLTRANSFERASE"/>
    <property type="match status" value="1"/>
</dbReference>
<dbReference type="PANTHER" id="PTHR12526:SF630">
    <property type="entry name" value="GLYCOSYLTRANSFERASE"/>
    <property type="match status" value="1"/>
</dbReference>
<proteinExistence type="predicted"/>
<keyword evidence="2" id="KW-0328">Glycosyltransferase</keyword>
<evidence type="ECO:0000313" key="3">
    <source>
        <dbReference type="Proteomes" id="UP001589605"/>
    </source>
</evidence>
<dbReference type="Proteomes" id="UP001589605">
    <property type="component" value="Unassembled WGS sequence"/>
</dbReference>
<keyword evidence="3" id="KW-1185">Reference proteome</keyword>
<name>A0ABV5EXR0_9FLAO</name>
<sequence length="354" mass="40687">MKLFFIFPISGPNNGVKVLSNHIKNLLFTDTKISIIELNTAQAKDFNNFGKFNFDKILSFFSLFKTLFLIKKGDIVYLNFTPKGFAFYRDLIILLVCSLRTKNITAHIHANGLEDNVKFYNKFLFSKIKIIVINKLQFKNISPFCPNTFLVPNALPDYFQNDNLKVAVNKEINFIFLSNLSKEKGIHRLVKIAEILDNEKIDCKLNILGGALSNEDESIIQNLNSRYKIISYFGPIKEDVTKFANLSANDVLLFLSDEDYEVYPLVYIEALMSGLPIITTNQIVTSNLHEMGVAFILKKDASNLIELLNINFNSSDNLRDLKEKARFTYLDNYSFKKFIKSLEKILLYDTRESN</sequence>
<reference evidence="2 3" key="1">
    <citation type="submission" date="2024-09" db="EMBL/GenBank/DDBJ databases">
        <authorList>
            <person name="Sun Q."/>
            <person name="Mori K."/>
        </authorList>
    </citation>
    <scope>NUCLEOTIDE SEQUENCE [LARGE SCALE GENOMIC DNA]</scope>
    <source>
        <strain evidence="2 3">CECT 8286</strain>
    </source>
</reference>
<evidence type="ECO:0000313" key="2">
    <source>
        <dbReference type="EMBL" id="MFB9051978.1"/>
    </source>
</evidence>
<keyword evidence="2" id="KW-0808">Transferase</keyword>
<protein>
    <submittedName>
        <fullName evidence="2">Glycosyltransferase</fullName>
        <ecNumber evidence="2">2.4.-.-</ecNumber>
    </submittedName>
</protein>
<dbReference type="Pfam" id="PF00534">
    <property type="entry name" value="Glycos_transf_1"/>
    <property type="match status" value="1"/>
</dbReference>
<dbReference type="Gene3D" id="3.40.50.2000">
    <property type="entry name" value="Glycogen Phosphorylase B"/>
    <property type="match status" value="2"/>
</dbReference>
<dbReference type="InterPro" id="IPR001296">
    <property type="entry name" value="Glyco_trans_1"/>
</dbReference>
<evidence type="ECO:0000259" key="1">
    <source>
        <dbReference type="Pfam" id="PF00534"/>
    </source>
</evidence>
<feature type="domain" description="Glycosyl transferase family 1" evidence="1">
    <location>
        <begin position="169"/>
        <end position="326"/>
    </location>
</feature>
<dbReference type="SUPFAM" id="SSF53756">
    <property type="entry name" value="UDP-Glycosyltransferase/glycogen phosphorylase"/>
    <property type="match status" value="1"/>
</dbReference>
<dbReference type="EC" id="2.4.-.-" evidence="2"/>
<dbReference type="RefSeq" id="WP_382380896.1">
    <property type="nucleotide sequence ID" value="NZ_JBHMEZ010000001.1"/>
</dbReference>
<organism evidence="2 3">
    <name type="scientific">Formosa undariae</name>
    <dbReference type="NCBI Taxonomy" id="1325436"/>
    <lineage>
        <taxon>Bacteria</taxon>
        <taxon>Pseudomonadati</taxon>
        <taxon>Bacteroidota</taxon>
        <taxon>Flavobacteriia</taxon>
        <taxon>Flavobacteriales</taxon>
        <taxon>Flavobacteriaceae</taxon>
        <taxon>Formosa</taxon>
    </lineage>
</organism>
<gene>
    <name evidence="2" type="ORF">ACFFVB_02690</name>
</gene>
<dbReference type="EMBL" id="JBHMEZ010000001">
    <property type="protein sequence ID" value="MFB9051978.1"/>
    <property type="molecule type" value="Genomic_DNA"/>
</dbReference>
<dbReference type="GO" id="GO:0016757">
    <property type="term" value="F:glycosyltransferase activity"/>
    <property type="evidence" value="ECO:0007669"/>
    <property type="project" value="UniProtKB-KW"/>
</dbReference>
<accession>A0ABV5EXR0</accession>
<comment type="caution">
    <text evidence="2">The sequence shown here is derived from an EMBL/GenBank/DDBJ whole genome shotgun (WGS) entry which is preliminary data.</text>
</comment>